<dbReference type="Proteomes" id="UP000473325">
    <property type="component" value="Unassembled WGS sequence"/>
</dbReference>
<evidence type="ECO:0000313" key="4">
    <source>
        <dbReference type="Proteomes" id="UP000473325"/>
    </source>
</evidence>
<evidence type="ECO:0000256" key="2">
    <source>
        <dbReference type="SAM" id="Phobius"/>
    </source>
</evidence>
<comment type="caution">
    <text evidence="3">The sequence shown here is derived from an EMBL/GenBank/DDBJ whole genome shotgun (WGS) entry which is preliminary data.</text>
</comment>
<name>A0A6L7F028_9ACTN</name>
<feature type="region of interest" description="Disordered" evidence="1">
    <location>
        <begin position="1"/>
        <end position="24"/>
    </location>
</feature>
<dbReference type="RefSeq" id="WP_160874101.1">
    <property type="nucleotide sequence ID" value="NZ_WUEK01000001.1"/>
</dbReference>
<sequence length="122" mass="13300">MSTGERAADAAAEDDGARRGRPAWRDREHPTFAALTGFYAGLLYVALVPGGFIALMTVLFGADRAEELVPFVLVTLVVPIALVVNQRTRRFGKYFWLGMVLSAVVVIGVAAAVLWFMVERQS</sequence>
<reference evidence="3 4" key="1">
    <citation type="submission" date="2019-12" db="EMBL/GenBank/DDBJ databases">
        <authorList>
            <person name="Kun Z."/>
        </authorList>
    </citation>
    <scope>NUCLEOTIDE SEQUENCE [LARGE SCALE GENOMIC DNA]</scope>
    <source>
        <strain evidence="3 4">YIM 123512</strain>
    </source>
</reference>
<protein>
    <submittedName>
        <fullName evidence="3">Uncharacterized protein</fullName>
    </submittedName>
</protein>
<feature type="transmembrane region" description="Helical" evidence="2">
    <location>
        <begin position="68"/>
        <end position="84"/>
    </location>
</feature>
<dbReference type="EMBL" id="WUEK01000001">
    <property type="protein sequence ID" value="MXG88034.1"/>
    <property type="molecule type" value="Genomic_DNA"/>
</dbReference>
<proteinExistence type="predicted"/>
<feature type="transmembrane region" description="Helical" evidence="2">
    <location>
        <begin position="32"/>
        <end position="62"/>
    </location>
</feature>
<accession>A0A6L7F028</accession>
<feature type="compositionally biased region" description="Basic and acidic residues" evidence="1">
    <location>
        <begin position="15"/>
        <end position="24"/>
    </location>
</feature>
<evidence type="ECO:0000256" key="1">
    <source>
        <dbReference type="SAM" id="MobiDB-lite"/>
    </source>
</evidence>
<feature type="transmembrane region" description="Helical" evidence="2">
    <location>
        <begin position="96"/>
        <end position="118"/>
    </location>
</feature>
<evidence type="ECO:0000313" key="3">
    <source>
        <dbReference type="EMBL" id="MXG88034.1"/>
    </source>
</evidence>
<organism evidence="3 4">
    <name type="scientific">Nocardioides flavescens</name>
    <dbReference type="NCBI Taxonomy" id="2691959"/>
    <lineage>
        <taxon>Bacteria</taxon>
        <taxon>Bacillati</taxon>
        <taxon>Actinomycetota</taxon>
        <taxon>Actinomycetes</taxon>
        <taxon>Propionibacteriales</taxon>
        <taxon>Nocardioidaceae</taxon>
        <taxon>Nocardioides</taxon>
    </lineage>
</organism>
<dbReference type="AlphaFoldDB" id="A0A6L7F028"/>
<keyword evidence="2" id="KW-0812">Transmembrane</keyword>
<keyword evidence="2" id="KW-1133">Transmembrane helix</keyword>
<keyword evidence="2" id="KW-0472">Membrane</keyword>
<gene>
    <name evidence="3" type="ORF">GRQ65_00540</name>
</gene>
<keyword evidence="4" id="KW-1185">Reference proteome</keyword>